<evidence type="ECO:0000313" key="6">
    <source>
        <dbReference type="EMBL" id="KOO37641.1"/>
    </source>
</evidence>
<accession>A0A0M0KFQ0</accession>
<evidence type="ECO:0000256" key="5">
    <source>
        <dbReference type="ARBA" id="ARBA00023277"/>
    </source>
</evidence>
<reference evidence="6" key="1">
    <citation type="submission" date="2015-08" db="EMBL/GenBank/DDBJ databases">
        <title>Complete DNA Sequence of Pseudomonas syringae pv. actinidiae, the Causal Agent of Kiwifruit Canker Disease.</title>
        <authorList>
            <person name="Rikkerink E.H.A."/>
            <person name="Fineran P.C."/>
        </authorList>
    </citation>
    <scope>NUCLEOTIDE SEQUENCE</scope>
    <source>
        <strain evidence="6">DSM 13666</strain>
    </source>
</reference>
<dbReference type="PANTHER" id="PTHR30246">
    <property type="entry name" value="2-KETO-3-DEOXY-6-PHOSPHOGLUCONATE ALDOLASE"/>
    <property type="match status" value="1"/>
</dbReference>
<protein>
    <submittedName>
        <fullName evidence="6">2-dehydro-3-deoxyphosphogluconate aldolase</fullName>
    </submittedName>
</protein>
<evidence type="ECO:0000256" key="2">
    <source>
        <dbReference type="ARBA" id="ARBA00006906"/>
    </source>
</evidence>
<dbReference type="NCBIfam" id="TIGR01182">
    <property type="entry name" value="eda"/>
    <property type="match status" value="1"/>
</dbReference>
<dbReference type="PATRIC" id="fig|136160.3.peg.463"/>
<comment type="pathway">
    <text evidence="1">Carbohydrate acid metabolism.</text>
</comment>
<dbReference type="InterPro" id="IPR013785">
    <property type="entry name" value="Aldolase_TIM"/>
</dbReference>
<dbReference type="InterPro" id="IPR000887">
    <property type="entry name" value="Aldlse_KDPG_KHG"/>
</dbReference>
<comment type="subunit">
    <text evidence="3">Homotrimer.</text>
</comment>
<gene>
    <name evidence="6" type="ORF">AMD02_01355</name>
</gene>
<dbReference type="GO" id="GO:0016829">
    <property type="term" value="F:lyase activity"/>
    <property type="evidence" value="ECO:0007669"/>
    <property type="project" value="UniProtKB-KW"/>
</dbReference>
<dbReference type="RefSeq" id="WP_053430183.1">
    <property type="nucleotide sequence ID" value="NZ_CP040441.1"/>
</dbReference>
<evidence type="ECO:0000256" key="3">
    <source>
        <dbReference type="ARBA" id="ARBA00011233"/>
    </source>
</evidence>
<comment type="similarity">
    <text evidence="2">Belongs to the KHG/KDPG aldolase family.</text>
</comment>
<dbReference type="Pfam" id="PF01081">
    <property type="entry name" value="Aldolase"/>
    <property type="match status" value="1"/>
</dbReference>
<proteinExistence type="inferred from homology"/>
<sequence>MKQKVFNKLLESGVVAVVRKLPKEKAMPAIEALVRGGVTGIEITVESDGAYELIKEAKQEFGERAAVGAGTVLDGHAAYQAIAADADFIFTPTLKRETIETARRYGQLVIPGTFTPTEIQTAYEWGADVVKVFPANVVGPGYIKNVAGPLSHVSIMPTGGIDETNIAAFVKAGAVACGVGGSLLKQAFIENEQWGELTALAETYVKEVEKGRMK</sequence>
<dbReference type="EMBL" id="LILD01000001">
    <property type="protein sequence ID" value="KOO37641.1"/>
    <property type="molecule type" value="Genomic_DNA"/>
</dbReference>
<organism evidence="6">
    <name type="scientific">Halalkalibacterium halodurans</name>
    <name type="common">Bacillus halodurans</name>
    <dbReference type="NCBI Taxonomy" id="86665"/>
    <lineage>
        <taxon>Bacteria</taxon>
        <taxon>Bacillati</taxon>
        <taxon>Bacillota</taxon>
        <taxon>Bacilli</taxon>
        <taxon>Bacillales</taxon>
        <taxon>Bacillaceae</taxon>
        <taxon>Halalkalibacterium (ex Joshi et al. 2022)</taxon>
    </lineage>
</organism>
<evidence type="ECO:0000256" key="4">
    <source>
        <dbReference type="ARBA" id="ARBA00023239"/>
    </source>
</evidence>
<dbReference type="AlphaFoldDB" id="A0A0M0KFQ0"/>
<keyword evidence="4" id="KW-0456">Lyase</keyword>
<name>A0A0M0KFQ0_ALKHA</name>
<dbReference type="Gene3D" id="3.20.20.70">
    <property type="entry name" value="Aldolase class I"/>
    <property type="match status" value="1"/>
</dbReference>
<keyword evidence="5" id="KW-0119">Carbohydrate metabolism</keyword>
<dbReference type="PANTHER" id="PTHR30246:SF1">
    <property type="entry name" value="2-DEHYDRO-3-DEOXY-6-PHOSPHOGALACTONATE ALDOLASE-RELATED"/>
    <property type="match status" value="1"/>
</dbReference>
<evidence type="ECO:0000256" key="1">
    <source>
        <dbReference type="ARBA" id="ARBA00004761"/>
    </source>
</evidence>
<comment type="caution">
    <text evidence="6">The sequence shown here is derived from an EMBL/GenBank/DDBJ whole genome shotgun (WGS) entry which is preliminary data.</text>
</comment>
<dbReference type="GeneID" id="87599272"/>
<dbReference type="SUPFAM" id="SSF51569">
    <property type="entry name" value="Aldolase"/>
    <property type="match status" value="1"/>
</dbReference>
<dbReference type="CDD" id="cd00452">
    <property type="entry name" value="KDPG_aldolase"/>
    <property type="match status" value="1"/>
</dbReference>